<feature type="transmembrane region" description="Helical" evidence="3">
    <location>
        <begin position="357"/>
        <end position="379"/>
    </location>
</feature>
<name>A0A8H6K615_9PEZI</name>
<gene>
    <name evidence="4" type="ORF">CPLU01_10125</name>
</gene>
<keyword evidence="2" id="KW-0040">ANK repeat</keyword>
<keyword evidence="1" id="KW-0677">Repeat</keyword>
<protein>
    <submittedName>
        <fullName evidence="4">Ankyrin repeat protein</fullName>
    </submittedName>
</protein>
<dbReference type="InterPro" id="IPR050745">
    <property type="entry name" value="Multifunctional_regulatory"/>
</dbReference>
<keyword evidence="3" id="KW-0472">Membrane</keyword>
<dbReference type="EMBL" id="WIGO01000168">
    <property type="protein sequence ID" value="KAF6825702.1"/>
    <property type="molecule type" value="Genomic_DNA"/>
</dbReference>
<dbReference type="PANTHER" id="PTHR24189">
    <property type="entry name" value="MYOTROPHIN"/>
    <property type="match status" value="1"/>
</dbReference>
<dbReference type="InterPro" id="IPR036770">
    <property type="entry name" value="Ankyrin_rpt-contain_sf"/>
</dbReference>
<accession>A0A8H6K615</accession>
<dbReference type="AlphaFoldDB" id="A0A8H6K615"/>
<dbReference type="Gene3D" id="1.25.40.20">
    <property type="entry name" value="Ankyrin repeat-containing domain"/>
    <property type="match status" value="2"/>
</dbReference>
<evidence type="ECO:0000313" key="4">
    <source>
        <dbReference type="EMBL" id="KAF6825702.1"/>
    </source>
</evidence>
<dbReference type="SUPFAM" id="SSF48403">
    <property type="entry name" value="Ankyrin repeat"/>
    <property type="match status" value="1"/>
</dbReference>
<comment type="caution">
    <text evidence="4">The sequence shown here is derived from an EMBL/GenBank/DDBJ whole genome shotgun (WGS) entry which is preliminary data.</text>
</comment>
<keyword evidence="5" id="KW-1185">Reference proteome</keyword>
<evidence type="ECO:0000256" key="3">
    <source>
        <dbReference type="SAM" id="Phobius"/>
    </source>
</evidence>
<evidence type="ECO:0000256" key="2">
    <source>
        <dbReference type="ARBA" id="ARBA00023043"/>
    </source>
</evidence>
<keyword evidence="3" id="KW-1133">Transmembrane helix</keyword>
<reference evidence="4" key="1">
    <citation type="journal article" date="2020" name="Phytopathology">
        <title>Genome Sequence Resources of Colletotrichum truncatum, C. plurivorum, C. musicola, and C. sojae: Four Species Pathogenic to Soybean (Glycine max).</title>
        <authorList>
            <person name="Rogerio F."/>
            <person name="Boufleur T.R."/>
            <person name="Ciampi-Guillardi M."/>
            <person name="Sukno S.A."/>
            <person name="Thon M.R."/>
            <person name="Massola Junior N.S."/>
            <person name="Baroncelli R."/>
        </authorList>
    </citation>
    <scope>NUCLEOTIDE SEQUENCE</scope>
    <source>
        <strain evidence="4">LFN00145</strain>
    </source>
</reference>
<evidence type="ECO:0000256" key="1">
    <source>
        <dbReference type="ARBA" id="ARBA00022737"/>
    </source>
</evidence>
<keyword evidence="3" id="KW-0812">Transmembrane</keyword>
<dbReference type="Proteomes" id="UP000654918">
    <property type="component" value="Unassembled WGS sequence"/>
</dbReference>
<sequence>MSPEPTSQKNLLLAAAIKVDIEKIKEALAATPPPAADWLSIAAYNLADNAKENHLLAIKLILDHDASIRQELVGRACRHKNIELFQLMYDYGWGEYEINAVFSKPRNLLLSVVRSVKALQWLLDHGLDPNLPAQRGPIPGEGPRRYIGPLTPLSAAAKESHRDADKAVEAMELLVSRGAVVDYNVLSDAIHIWRGTSVSFQGEFLRWILQHGSGFDINTQPVGRYPLLHSSIMSRRQHLVAWLLENGADTSTRVRMQSSGRWMNALELAEAVGHEPILEQVRASVLLASFGRGAVAAEAATAEFQWRIRWCRADAINQQLNAETPNSTPYGYMSSFEKKKHQEVDTDEAASEIERGWTLWLGVAASMFMSHGYLGLLFWEM</sequence>
<dbReference type="PANTHER" id="PTHR24189:SF50">
    <property type="entry name" value="ANKYRIN REPEAT AND SOCS BOX PROTEIN 2"/>
    <property type="match status" value="1"/>
</dbReference>
<proteinExistence type="predicted"/>
<organism evidence="4 5">
    <name type="scientific">Colletotrichum plurivorum</name>
    <dbReference type="NCBI Taxonomy" id="2175906"/>
    <lineage>
        <taxon>Eukaryota</taxon>
        <taxon>Fungi</taxon>
        <taxon>Dikarya</taxon>
        <taxon>Ascomycota</taxon>
        <taxon>Pezizomycotina</taxon>
        <taxon>Sordariomycetes</taxon>
        <taxon>Hypocreomycetidae</taxon>
        <taxon>Glomerellales</taxon>
        <taxon>Glomerellaceae</taxon>
        <taxon>Colletotrichum</taxon>
        <taxon>Colletotrichum orchidearum species complex</taxon>
    </lineage>
</organism>
<evidence type="ECO:0000313" key="5">
    <source>
        <dbReference type="Proteomes" id="UP000654918"/>
    </source>
</evidence>